<name>A0A7J0EER7_9ERIC</name>
<keyword evidence="1" id="KW-1133">Transmembrane helix</keyword>
<keyword evidence="1" id="KW-0812">Transmembrane</keyword>
<dbReference type="PANTHER" id="PTHR24177:SF365">
    <property type="entry name" value="ANKYRIN REPEAT-CONTAINING PROTEIN NPR4-LIKE ISOFORM X1"/>
    <property type="match status" value="1"/>
</dbReference>
<organism evidence="3 4">
    <name type="scientific">Actinidia rufa</name>
    <dbReference type="NCBI Taxonomy" id="165716"/>
    <lineage>
        <taxon>Eukaryota</taxon>
        <taxon>Viridiplantae</taxon>
        <taxon>Streptophyta</taxon>
        <taxon>Embryophyta</taxon>
        <taxon>Tracheophyta</taxon>
        <taxon>Spermatophyta</taxon>
        <taxon>Magnoliopsida</taxon>
        <taxon>eudicotyledons</taxon>
        <taxon>Gunneridae</taxon>
        <taxon>Pentapetalae</taxon>
        <taxon>asterids</taxon>
        <taxon>Ericales</taxon>
        <taxon>Actinidiaceae</taxon>
        <taxon>Actinidia</taxon>
    </lineage>
</organism>
<sequence length="124" mass="13967">MNNDLMLTTAIIGTITYAAVFTIPGGIDQYRKSPYFSQPILYHSQREKDLLLFLWYTGVGLAASLLAMIVMVGIQLSRFCSNDFYMALPFRFVAALTSLFFFAVFTITARRASKHTISWTSNST</sequence>
<evidence type="ECO:0000313" key="4">
    <source>
        <dbReference type="Proteomes" id="UP000585474"/>
    </source>
</evidence>
<dbReference type="EMBL" id="BJWL01000003">
    <property type="protein sequence ID" value="GFY84666.1"/>
    <property type="molecule type" value="Genomic_DNA"/>
</dbReference>
<protein>
    <recommendedName>
        <fullName evidence="2">PGG domain-containing protein</fullName>
    </recommendedName>
</protein>
<evidence type="ECO:0000313" key="3">
    <source>
        <dbReference type="EMBL" id="GFY84666.1"/>
    </source>
</evidence>
<gene>
    <name evidence="3" type="ORF">Acr_03g0014400</name>
</gene>
<accession>A0A7J0EER7</accession>
<dbReference type="OrthoDB" id="1923662at2759"/>
<feature type="transmembrane region" description="Helical" evidence="1">
    <location>
        <begin position="50"/>
        <end position="76"/>
    </location>
</feature>
<dbReference type="InterPro" id="IPR026961">
    <property type="entry name" value="PGG_dom"/>
</dbReference>
<dbReference type="PANTHER" id="PTHR24177">
    <property type="entry name" value="CASKIN"/>
    <property type="match status" value="1"/>
</dbReference>
<feature type="transmembrane region" description="Helical" evidence="1">
    <location>
        <begin position="6"/>
        <end position="27"/>
    </location>
</feature>
<evidence type="ECO:0000259" key="2">
    <source>
        <dbReference type="Pfam" id="PF13962"/>
    </source>
</evidence>
<comment type="caution">
    <text evidence="3">The sequence shown here is derived from an EMBL/GenBank/DDBJ whole genome shotgun (WGS) entry which is preliminary data.</text>
</comment>
<proteinExistence type="predicted"/>
<evidence type="ECO:0000256" key="1">
    <source>
        <dbReference type="SAM" id="Phobius"/>
    </source>
</evidence>
<keyword evidence="4" id="KW-1185">Reference proteome</keyword>
<dbReference type="AlphaFoldDB" id="A0A7J0EER7"/>
<dbReference type="Pfam" id="PF13962">
    <property type="entry name" value="PGG"/>
    <property type="match status" value="1"/>
</dbReference>
<reference evidence="3 4" key="1">
    <citation type="submission" date="2019-07" db="EMBL/GenBank/DDBJ databases">
        <title>De Novo Assembly of kiwifruit Actinidia rufa.</title>
        <authorList>
            <person name="Sugita-Konishi S."/>
            <person name="Sato K."/>
            <person name="Mori E."/>
            <person name="Abe Y."/>
            <person name="Kisaki G."/>
            <person name="Hamano K."/>
            <person name="Suezawa K."/>
            <person name="Otani M."/>
            <person name="Fukuda T."/>
            <person name="Manabe T."/>
            <person name="Gomi K."/>
            <person name="Tabuchi M."/>
            <person name="Akimitsu K."/>
            <person name="Kataoka I."/>
        </authorList>
    </citation>
    <scope>NUCLEOTIDE SEQUENCE [LARGE SCALE GENOMIC DNA]</scope>
    <source>
        <strain evidence="4">cv. Fuchu</strain>
    </source>
</reference>
<dbReference type="Proteomes" id="UP000585474">
    <property type="component" value="Unassembled WGS sequence"/>
</dbReference>
<feature type="transmembrane region" description="Helical" evidence="1">
    <location>
        <begin position="88"/>
        <end position="109"/>
    </location>
</feature>
<dbReference type="GO" id="GO:0016020">
    <property type="term" value="C:membrane"/>
    <property type="evidence" value="ECO:0007669"/>
    <property type="project" value="TreeGrafter"/>
</dbReference>
<keyword evidence="1" id="KW-0472">Membrane</keyword>
<feature type="domain" description="PGG" evidence="2">
    <location>
        <begin position="3"/>
        <end position="109"/>
    </location>
</feature>